<sequence length="87" mass="9432">MRWADGTAVVTHSPAPAATTAASRGTVRVPRVTEGPLCGWLDMCADIYQVLMGALRVFGWTTRTSSRGRHMLVESRQFDLTLSAHGS</sequence>
<name>A0ABN1R7J3_9ACTN</name>
<reference evidence="2 3" key="1">
    <citation type="journal article" date="2019" name="Int. J. Syst. Evol. Microbiol.">
        <title>The Global Catalogue of Microorganisms (GCM) 10K type strain sequencing project: providing services to taxonomists for standard genome sequencing and annotation.</title>
        <authorList>
            <consortium name="The Broad Institute Genomics Platform"/>
            <consortium name="The Broad Institute Genome Sequencing Center for Infectious Disease"/>
            <person name="Wu L."/>
            <person name="Ma J."/>
        </authorList>
    </citation>
    <scope>NUCLEOTIDE SEQUENCE [LARGE SCALE GENOMIC DNA]</scope>
    <source>
        <strain evidence="2 3">JCM 11444</strain>
    </source>
</reference>
<gene>
    <name evidence="2" type="ORF">GCM10009575_078270</name>
</gene>
<proteinExistence type="predicted"/>
<evidence type="ECO:0000256" key="1">
    <source>
        <dbReference type="SAM" id="MobiDB-lite"/>
    </source>
</evidence>
<protein>
    <submittedName>
        <fullName evidence="2">Uncharacterized protein</fullName>
    </submittedName>
</protein>
<feature type="region of interest" description="Disordered" evidence="1">
    <location>
        <begin position="1"/>
        <end position="26"/>
    </location>
</feature>
<dbReference type="Proteomes" id="UP001500418">
    <property type="component" value="Unassembled WGS sequence"/>
</dbReference>
<keyword evidence="3" id="KW-1185">Reference proteome</keyword>
<organism evidence="2 3">
    <name type="scientific">Streptomyces rhizosphaericus</name>
    <dbReference type="NCBI Taxonomy" id="114699"/>
    <lineage>
        <taxon>Bacteria</taxon>
        <taxon>Bacillati</taxon>
        <taxon>Actinomycetota</taxon>
        <taxon>Actinomycetes</taxon>
        <taxon>Kitasatosporales</taxon>
        <taxon>Streptomycetaceae</taxon>
        <taxon>Streptomyces</taxon>
        <taxon>Streptomyces violaceusniger group</taxon>
    </lineage>
</organism>
<comment type="caution">
    <text evidence="2">The sequence shown here is derived from an EMBL/GenBank/DDBJ whole genome shotgun (WGS) entry which is preliminary data.</text>
</comment>
<dbReference type="EMBL" id="BAAAID010000076">
    <property type="protein sequence ID" value="GAA0952712.1"/>
    <property type="molecule type" value="Genomic_DNA"/>
</dbReference>
<accession>A0ABN1R7J3</accession>
<evidence type="ECO:0000313" key="2">
    <source>
        <dbReference type="EMBL" id="GAA0952712.1"/>
    </source>
</evidence>
<feature type="compositionally biased region" description="Low complexity" evidence="1">
    <location>
        <begin position="7"/>
        <end position="23"/>
    </location>
</feature>
<evidence type="ECO:0000313" key="3">
    <source>
        <dbReference type="Proteomes" id="UP001500418"/>
    </source>
</evidence>